<evidence type="ECO:0000259" key="4">
    <source>
        <dbReference type="PROSITE" id="PS01358"/>
    </source>
</evidence>
<dbReference type="RefSeq" id="WP_068996761.1">
    <property type="nucleotide sequence ID" value="NZ_MDTQ01000001.1"/>
</dbReference>
<dbReference type="InterPro" id="IPR018551">
    <property type="entry name" value="DUF2007"/>
</dbReference>
<evidence type="ECO:0000313" key="5">
    <source>
        <dbReference type="EMBL" id="ODC02376.1"/>
    </source>
</evidence>
<keyword evidence="6" id="KW-1185">Reference proteome</keyword>
<dbReference type="STRING" id="197479.BFW38_01280"/>
<keyword evidence="3" id="KW-0862">Zinc</keyword>
<feature type="domain" description="RanBP2-type" evidence="4">
    <location>
        <begin position="80"/>
        <end position="99"/>
    </location>
</feature>
<evidence type="ECO:0000313" key="6">
    <source>
        <dbReference type="Proteomes" id="UP000094291"/>
    </source>
</evidence>
<gene>
    <name evidence="5" type="ORF">BFW38_01280</name>
</gene>
<dbReference type="OrthoDB" id="9814654at2"/>
<dbReference type="GO" id="GO:0008270">
    <property type="term" value="F:zinc ion binding"/>
    <property type="evidence" value="ECO:0007669"/>
    <property type="project" value="UniProtKB-KW"/>
</dbReference>
<evidence type="ECO:0000256" key="3">
    <source>
        <dbReference type="ARBA" id="ARBA00022833"/>
    </source>
</evidence>
<keyword evidence="2" id="KW-0863">Zinc-finger</keyword>
<name>A0A1E2V6A2_9GAMM</name>
<evidence type="ECO:0000256" key="2">
    <source>
        <dbReference type="ARBA" id="ARBA00022771"/>
    </source>
</evidence>
<protein>
    <recommendedName>
        <fullName evidence="4">RanBP2-type domain-containing protein</fullName>
    </recommendedName>
</protein>
<dbReference type="PROSITE" id="PS01358">
    <property type="entry name" value="ZF_RANBP2_1"/>
    <property type="match status" value="1"/>
</dbReference>
<accession>A0A1E2V6A2</accession>
<dbReference type="Pfam" id="PF09413">
    <property type="entry name" value="DUF2007"/>
    <property type="match status" value="1"/>
</dbReference>
<organism evidence="5 6">
    <name type="scientific">Terasakiispira papahanaumokuakeensis</name>
    <dbReference type="NCBI Taxonomy" id="197479"/>
    <lineage>
        <taxon>Bacteria</taxon>
        <taxon>Pseudomonadati</taxon>
        <taxon>Pseudomonadota</taxon>
        <taxon>Gammaproteobacteria</taxon>
        <taxon>Oceanospirillales</taxon>
        <taxon>Terasakiispira</taxon>
    </lineage>
</organism>
<comment type="caution">
    <text evidence="5">The sequence shown here is derived from an EMBL/GenBank/DDBJ whole genome shotgun (WGS) entry which is preliminary data.</text>
</comment>
<dbReference type="AlphaFoldDB" id="A0A1E2V6A2"/>
<dbReference type="Proteomes" id="UP000094291">
    <property type="component" value="Unassembled WGS sequence"/>
</dbReference>
<sequence>MAYARIFAHHDTLLLGHLHNLLKQAGIPCEMRNLWLAGGAGDLPLGECEPELWVSDHNQVRAIQLIHTELYTPLPAWPQWCCEQCGEWNEGQFAVCWQCEAPCPLPPPTDGD</sequence>
<reference evidence="5 6" key="1">
    <citation type="submission" date="2016-08" db="EMBL/GenBank/DDBJ databases">
        <authorList>
            <person name="Seilhamer J.J."/>
        </authorList>
    </citation>
    <scope>NUCLEOTIDE SEQUENCE [LARGE SCALE GENOMIC DNA]</scope>
    <source>
        <strain evidence="5 6">PH27A</strain>
    </source>
</reference>
<evidence type="ECO:0000256" key="1">
    <source>
        <dbReference type="ARBA" id="ARBA00022723"/>
    </source>
</evidence>
<proteinExistence type="predicted"/>
<dbReference type="EMBL" id="MDTQ01000001">
    <property type="protein sequence ID" value="ODC02376.1"/>
    <property type="molecule type" value="Genomic_DNA"/>
</dbReference>
<dbReference type="InterPro" id="IPR001876">
    <property type="entry name" value="Znf_RanBP2"/>
</dbReference>
<keyword evidence="1" id="KW-0479">Metal-binding</keyword>